<protein>
    <submittedName>
        <fullName evidence="2">Uncharacterized protein</fullName>
    </submittedName>
</protein>
<organism evidence="2 3">
    <name type="scientific">Trichonephila inaurata madagascariensis</name>
    <dbReference type="NCBI Taxonomy" id="2747483"/>
    <lineage>
        <taxon>Eukaryota</taxon>
        <taxon>Metazoa</taxon>
        <taxon>Ecdysozoa</taxon>
        <taxon>Arthropoda</taxon>
        <taxon>Chelicerata</taxon>
        <taxon>Arachnida</taxon>
        <taxon>Araneae</taxon>
        <taxon>Araneomorphae</taxon>
        <taxon>Entelegynae</taxon>
        <taxon>Araneoidea</taxon>
        <taxon>Nephilidae</taxon>
        <taxon>Trichonephila</taxon>
        <taxon>Trichonephila inaurata</taxon>
    </lineage>
</organism>
<proteinExistence type="predicted"/>
<reference evidence="2" key="1">
    <citation type="submission" date="2020-08" db="EMBL/GenBank/DDBJ databases">
        <title>Multicomponent nature underlies the extraordinary mechanical properties of spider dragline silk.</title>
        <authorList>
            <person name="Kono N."/>
            <person name="Nakamura H."/>
            <person name="Mori M."/>
            <person name="Yoshida Y."/>
            <person name="Ohtoshi R."/>
            <person name="Malay A.D."/>
            <person name="Moran D.A.P."/>
            <person name="Tomita M."/>
            <person name="Numata K."/>
            <person name="Arakawa K."/>
        </authorList>
    </citation>
    <scope>NUCLEOTIDE SEQUENCE</scope>
</reference>
<keyword evidence="1" id="KW-1133">Transmembrane helix</keyword>
<accession>A0A8X6XKE6</accession>
<dbReference type="Proteomes" id="UP000886998">
    <property type="component" value="Unassembled WGS sequence"/>
</dbReference>
<dbReference type="EMBL" id="BMAV01010026">
    <property type="protein sequence ID" value="GFY54823.1"/>
    <property type="molecule type" value="Genomic_DNA"/>
</dbReference>
<feature type="transmembrane region" description="Helical" evidence="1">
    <location>
        <begin position="41"/>
        <end position="59"/>
    </location>
</feature>
<sequence length="116" mass="13606">MLKIVCKDSLHWTLTWKSYRVRMVPLRIRYEDSGASGSSDAFRMSFFIFTGFSWFVNYFQCCGMKMRERAFTNKYGKNDIPESHYDTSGFNMTLSLHTRQLDSKGFSDYFGQQIVG</sequence>
<dbReference type="OrthoDB" id="10526670at2759"/>
<evidence type="ECO:0000256" key="1">
    <source>
        <dbReference type="SAM" id="Phobius"/>
    </source>
</evidence>
<comment type="caution">
    <text evidence="2">The sequence shown here is derived from an EMBL/GenBank/DDBJ whole genome shotgun (WGS) entry which is preliminary data.</text>
</comment>
<keyword evidence="1" id="KW-0812">Transmembrane</keyword>
<keyword evidence="3" id="KW-1185">Reference proteome</keyword>
<gene>
    <name evidence="2" type="ORF">TNIN_387841</name>
</gene>
<keyword evidence="1" id="KW-0472">Membrane</keyword>
<dbReference type="AlphaFoldDB" id="A0A8X6XKE6"/>
<evidence type="ECO:0000313" key="2">
    <source>
        <dbReference type="EMBL" id="GFY54823.1"/>
    </source>
</evidence>
<evidence type="ECO:0000313" key="3">
    <source>
        <dbReference type="Proteomes" id="UP000886998"/>
    </source>
</evidence>
<name>A0A8X6XKE6_9ARAC</name>